<protein>
    <submittedName>
        <fullName evidence="2">Uncharacterized protein</fullName>
    </submittedName>
</protein>
<evidence type="ECO:0000256" key="1">
    <source>
        <dbReference type="SAM" id="MobiDB-lite"/>
    </source>
</evidence>
<keyword evidence="3" id="KW-1185">Reference proteome</keyword>
<feature type="compositionally biased region" description="Acidic residues" evidence="1">
    <location>
        <begin position="17"/>
        <end position="27"/>
    </location>
</feature>
<feature type="region of interest" description="Disordered" evidence="1">
    <location>
        <begin position="1"/>
        <end position="166"/>
    </location>
</feature>
<reference evidence="2 3" key="1">
    <citation type="journal article" date="2024" name="Science">
        <title>Giant polyketide synthase enzymes in the biosynthesis of giant marine polyether toxins.</title>
        <authorList>
            <person name="Fallon T.R."/>
            <person name="Shende V.V."/>
            <person name="Wierzbicki I.H."/>
            <person name="Pendleton A.L."/>
            <person name="Watervoot N.F."/>
            <person name="Auber R.P."/>
            <person name="Gonzalez D.J."/>
            <person name="Wisecaver J.H."/>
            <person name="Moore B.S."/>
        </authorList>
    </citation>
    <scope>NUCLEOTIDE SEQUENCE [LARGE SCALE GENOMIC DNA]</scope>
    <source>
        <strain evidence="2 3">12B1</strain>
    </source>
</reference>
<comment type="caution">
    <text evidence="2">The sequence shown here is derived from an EMBL/GenBank/DDBJ whole genome shotgun (WGS) entry which is preliminary data.</text>
</comment>
<dbReference type="Proteomes" id="UP001515480">
    <property type="component" value="Unassembled WGS sequence"/>
</dbReference>
<evidence type="ECO:0000313" key="2">
    <source>
        <dbReference type="EMBL" id="KAL1525481.1"/>
    </source>
</evidence>
<feature type="compositionally biased region" description="Low complexity" evidence="1">
    <location>
        <begin position="101"/>
        <end position="115"/>
    </location>
</feature>
<dbReference type="AlphaFoldDB" id="A0AB34JXQ4"/>
<name>A0AB34JXQ4_PRYPA</name>
<proteinExistence type="predicted"/>
<accession>A0AB34JXQ4</accession>
<gene>
    <name evidence="2" type="ORF">AB1Y20_020337</name>
</gene>
<feature type="compositionally biased region" description="Polar residues" evidence="1">
    <location>
        <begin position="146"/>
        <end position="155"/>
    </location>
</feature>
<organism evidence="2 3">
    <name type="scientific">Prymnesium parvum</name>
    <name type="common">Toxic golden alga</name>
    <dbReference type="NCBI Taxonomy" id="97485"/>
    <lineage>
        <taxon>Eukaryota</taxon>
        <taxon>Haptista</taxon>
        <taxon>Haptophyta</taxon>
        <taxon>Prymnesiophyceae</taxon>
        <taxon>Prymnesiales</taxon>
        <taxon>Prymnesiaceae</taxon>
        <taxon>Prymnesium</taxon>
    </lineage>
</organism>
<feature type="compositionally biased region" description="Basic residues" evidence="1">
    <location>
        <begin position="157"/>
        <end position="166"/>
    </location>
</feature>
<evidence type="ECO:0000313" key="3">
    <source>
        <dbReference type="Proteomes" id="UP001515480"/>
    </source>
</evidence>
<dbReference type="EMBL" id="JBGBPQ010000004">
    <property type="protein sequence ID" value="KAL1525481.1"/>
    <property type="molecule type" value="Genomic_DNA"/>
</dbReference>
<sequence length="166" mass="17502">MADAALDVLGLGNYGSGEEDSEEDSVDGGEGTTVPEQPAPPPRRAAAPAAASLPDVGEMLNDMPQWEASEPAAAAHDRRGTNYNAVPLPSSLQREAVSHNRGTARGVASAGAASRESIRHSRAPVPVKRQAEPERSLLPPQLRRPNVTTEDQSSIRLAKRSKPADK</sequence>